<dbReference type="InterPro" id="IPR000488">
    <property type="entry name" value="Death_dom"/>
</dbReference>
<dbReference type="GeneTree" id="ENSGT00390000003023"/>
<feature type="coiled-coil region" evidence="1">
    <location>
        <begin position="59"/>
        <end position="86"/>
    </location>
</feature>
<reference evidence="6" key="1">
    <citation type="submission" date="2013-10" db="EMBL/GenBank/DDBJ databases">
        <authorList>
            <person name="Schartl M."/>
            <person name="Warren W."/>
        </authorList>
    </citation>
    <scope>NUCLEOTIDE SEQUENCE [LARGE SCALE GENOMIC DNA]</scope>
    <source>
        <strain evidence="6">female</strain>
    </source>
</reference>
<keyword evidence="6" id="KW-1185">Reference proteome</keyword>
<feature type="signal peptide" evidence="3">
    <location>
        <begin position="1"/>
        <end position="19"/>
    </location>
</feature>
<dbReference type="Ensembl" id="ENSPFOT00000012841.1">
    <property type="protein sequence ID" value="ENSPFOP00000012824.1"/>
    <property type="gene ID" value="ENSPFOG00000012826.1"/>
</dbReference>
<evidence type="ECO:0000256" key="1">
    <source>
        <dbReference type="SAM" id="Coils"/>
    </source>
</evidence>
<evidence type="ECO:0000259" key="4">
    <source>
        <dbReference type="PROSITE" id="PS50017"/>
    </source>
</evidence>
<organism evidence="5 6">
    <name type="scientific">Poecilia formosa</name>
    <name type="common">Amazon molly</name>
    <name type="synonym">Limia formosa</name>
    <dbReference type="NCBI Taxonomy" id="48698"/>
    <lineage>
        <taxon>Eukaryota</taxon>
        <taxon>Metazoa</taxon>
        <taxon>Chordata</taxon>
        <taxon>Craniata</taxon>
        <taxon>Vertebrata</taxon>
        <taxon>Euteleostomi</taxon>
        <taxon>Actinopterygii</taxon>
        <taxon>Neopterygii</taxon>
        <taxon>Teleostei</taxon>
        <taxon>Neoteleostei</taxon>
        <taxon>Acanthomorphata</taxon>
        <taxon>Ovalentaria</taxon>
        <taxon>Atherinomorphae</taxon>
        <taxon>Cyprinodontiformes</taxon>
        <taxon>Poeciliidae</taxon>
        <taxon>Poeciliinae</taxon>
        <taxon>Poecilia</taxon>
    </lineage>
</organism>
<reference evidence="5" key="3">
    <citation type="submission" date="2025-09" db="UniProtKB">
        <authorList>
            <consortium name="Ensembl"/>
        </authorList>
    </citation>
    <scope>IDENTIFICATION</scope>
</reference>
<dbReference type="GO" id="GO:0007165">
    <property type="term" value="P:signal transduction"/>
    <property type="evidence" value="ECO:0007669"/>
    <property type="project" value="InterPro"/>
</dbReference>
<keyword evidence="2" id="KW-0812">Transmembrane</keyword>
<keyword evidence="1" id="KW-0175">Coiled coil</keyword>
<sequence>MEVYKLCFFFLLLLSQSSAQDDTGLPVAEDIGVHQVERLVEMLTSRECEKLLLALSRPAEDILHHIERLSLENNQLNSRLRAKRDASFAAADEKSQCRTSLSNWLLKFGEKIYYDRLSRALQHIGRTDIALEVGKNINQDKLLNLKRYVEDYQKQANSLIDPPMKPDAHDPHDHRQKGRRIKIEDVSWRDLDLIVKRAAAPVYPRGVLDVALPVLYGILLSLVTCAGLLLILVLVS</sequence>
<evidence type="ECO:0000256" key="3">
    <source>
        <dbReference type="SAM" id="SignalP"/>
    </source>
</evidence>
<dbReference type="Proteomes" id="UP000028760">
    <property type="component" value="Unassembled WGS sequence"/>
</dbReference>
<dbReference type="Gene3D" id="1.10.533.10">
    <property type="entry name" value="Death Domain, Fas"/>
    <property type="match status" value="1"/>
</dbReference>
<feature type="transmembrane region" description="Helical" evidence="2">
    <location>
        <begin position="214"/>
        <end position="235"/>
    </location>
</feature>
<feature type="chain" id="PRO_5001833966" evidence="3">
    <location>
        <begin position="20"/>
        <end position="236"/>
    </location>
</feature>
<accession>A0A087Y471</accession>
<name>A0A087Y471_POEFO</name>
<proteinExistence type="predicted"/>
<dbReference type="EMBL" id="AYCK01005410">
    <property type="status" value="NOT_ANNOTATED_CDS"/>
    <property type="molecule type" value="Genomic_DNA"/>
</dbReference>
<feature type="domain" description="Death" evidence="4">
    <location>
        <begin position="64"/>
        <end position="137"/>
    </location>
</feature>
<evidence type="ECO:0000313" key="6">
    <source>
        <dbReference type="Proteomes" id="UP000028760"/>
    </source>
</evidence>
<dbReference type="InterPro" id="IPR011029">
    <property type="entry name" value="DEATH-like_dom_sf"/>
</dbReference>
<protein>
    <submittedName>
        <fullName evidence="5">Si:ch211-226m16.3</fullName>
    </submittedName>
</protein>
<dbReference type="OMA" id="EECGHFR"/>
<keyword evidence="2" id="KW-0472">Membrane</keyword>
<dbReference type="PROSITE" id="PS50017">
    <property type="entry name" value="DEATH_DOMAIN"/>
    <property type="match status" value="1"/>
</dbReference>
<dbReference type="eggNOG" id="ENOG502RZ3Q">
    <property type="taxonomic scope" value="Eukaryota"/>
</dbReference>
<keyword evidence="3" id="KW-0732">Signal</keyword>
<dbReference type="AlphaFoldDB" id="A0A087Y471"/>
<evidence type="ECO:0000313" key="5">
    <source>
        <dbReference type="Ensembl" id="ENSPFOP00000012824.1"/>
    </source>
</evidence>
<reference evidence="5" key="2">
    <citation type="submission" date="2025-08" db="UniProtKB">
        <authorList>
            <consortium name="Ensembl"/>
        </authorList>
    </citation>
    <scope>IDENTIFICATION</scope>
</reference>
<keyword evidence="2" id="KW-1133">Transmembrane helix</keyword>
<evidence type="ECO:0000256" key="2">
    <source>
        <dbReference type="SAM" id="Phobius"/>
    </source>
</evidence>